<evidence type="ECO:0000313" key="1">
    <source>
        <dbReference type="EMBL" id="KAJ9650124.1"/>
    </source>
</evidence>
<sequence length="1498" mass="163666">MSSHKIRTAETRGIPSRYAAIDQSLPPTSKAFRSHGDANTISVPKRASVISATSSGRRSSGSADSSSRLPPQRPSGLPRSTSSSSQARLSYIASTRPMPTFAGKSPPLQAMTLTAPVTGIPSLDTSRRLMPPESDQPYYPETMSPIDMDDDTVLGVVMPSKSTSRIPARLPPRLIPELQALAAVHNRPVNPASSSISSIGSPSTQFTTSSSPWSATTSATTPLSWSSASPNIMQGSQSTTSKRSQTVPIPANVRTRLPKLPVLKESHMSSSSSKATLVSDSDRNGRSTKKKTSPVPTPPPRSSSIKRTRSRSNSAATAKSELQPTSVPEIPAVPVLDINSGVPVFGSNDQQETYRVHVRDRSDVAQGHSRLQEAINSGSRYESPRNAPQVHAQDSTQATSAGVPKQLLEPAPIAQTGHRRLLSRSRSHKRDPSTSEAESQKQSARSRLAKFSKLAFFGRSRTPAETESQQQTVQPRKGPSAGTGHEGYSRFGRRGRKQSVSSSAAATESETSIASTTRRPQDRRRSRLSSQDQSDLDDFASSRMKPVVMVGGSQRGRTDPFPPLPKNPQHSDVSLSTMSSGSSYPAQTRYASPRRERFPTDEFAPRPTLASRRSQKLAASEESFRFPEPIDTQNLMATPCLDSRNTTQSSELPTPASDMHKLDPSLLDKQRKKSRRIKWNIFRRKDSISGAIEPPVERLYGSPEMPVNVAAISAPRSVPYYAMLGSEQEVTTTATIGRFLQEAAESPDKEDAVSMTLSDEEFEERRYVHRESVLLPSAPVRQSPAPVPVASVPQQIPRVVLPEPEALPQAGLEPGRPAPAQRQPRLAQVGRIPKVVLTRQQNEPALPAMQEPQPVKPPQLPHTIRPKPSREQLPRLNTTVRAATRPRAASASKVNTEGVDMVRPRQRLPQPIDSEFLSFSDLRNSDFTSSTDSTGIISIMAPPADTISGASVASRASRRQTYGFGVDDEVWNEYNDFMDDIMSPSQLTKLPPKIKVDKTGRSGMRQATTKETARAKGLAIVPAPLPATRQPRQFLGTPPLTLSSAPSLQEMASSEEIRLRRSRIAAALHASYASHDPSSPFSMRDFIDEYERPGSGKFSERLSGSSSHAPIVVPAAAPVSAPLQREQSQQREYENAAHLEEIERTRNPTKHSDRSYASLMVSRWLSFGRVLFSPVHTEIEQNPGKKVLVIDGLGSEDWSIYCAVTYQEQQIYVHDLKERRSAKTKPQGSRSSDNVPANHRRAEIASFNDKFPFPERFFTAIVVRFPPAMPDSKLKNIVAECRRVLCPGGYLELMVLDLDIVNMGVQTRRAIKDLKIKMSTADRNISLKPIIDNVQTVLGANGFSNLSRCVVGVPVVGKPAASLDSSSESRSSSGSMAHRRRSSAGPRPYGSLASQANFSLNDLVADHSENADAKIGRMVSRTARSWWQHCFEAGIMADGNKSKSVFASKEVLNECKTRAASFKLLIAYTQKPMPIEQRRRTMSEPSVPTLATAGGPRI</sequence>
<reference evidence="1" key="1">
    <citation type="submission" date="2022-10" db="EMBL/GenBank/DDBJ databases">
        <title>Culturing micro-colonial fungi from biological soil crusts in the Mojave desert and describing Neophaeococcomyces mojavensis, and introducing the new genera and species Taxawa tesnikishii.</title>
        <authorList>
            <person name="Kurbessoian T."/>
            <person name="Stajich J.E."/>
        </authorList>
    </citation>
    <scope>NUCLEOTIDE SEQUENCE</scope>
    <source>
        <strain evidence="1">JES_112</strain>
    </source>
</reference>
<dbReference type="Proteomes" id="UP001172386">
    <property type="component" value="Unassembled WGS sequence"/>
</dbReference>
<proteinExistence type="predicted"/>
<gene>
    <name evidence="1" type="ORF">H2198_010561</name>
</gene>
<dbReference type="EMBL" id="JAPDRQ010000382">
    <property type="protein sequence ID" value="KAJ9650124.1"/>
    <property type="molecule type" value="Genomic_DNA"/>
</dbReference>
<name>A0ACC2ZR86_9EURO</name>
<keyword evidence="2" id="KW-1185">Reference proteome</keyword>
<protein>
    <submittedName>
        <fullName evidence="1">Uncharacterized protein</fullName>
    </submittedName>
</protein>
<organism evidence="1 2">
    <name type="scientific">Neophaeococcomyces mojaviensis</name>
    <dbReference type="NCBI Taxonomy" id="3383035"/>
    <lineage>
        <taxon>Eukaryota</taxon>
        <taxon>Fungi</taxon>
        <taxon>Dikarya</taxon>
        <taxon>Ascomycota</taxon>
        <taxon>Pezizomycotina</taxon>
        <taxon>Eurotiomycetes</taxon>
        <taxon>Chaetothyriomycetidae</taxon>
        <taxon>Chaetothyriales</taxon>
        <taxon>Chaetothyriales incertae sedis</taxon>
        <taxon>Neophaeococcomyces</taxon>
    </lineage>
</organism>
<comment type="caution">
    <text evidence="1">The sequence shown here is derived from an EMBL/GenBank/DDBJ whole genome shotgun (WGS) entry which is preliminary data.</text>
</comment>
<evidence type="ECO:0000313" key="2">
    <source>
        <dbReference type="Proteomes" id="UP001172386"/>
    </source>
</evidence>
<accession>A0ACC2ZR86</accession>